<dbReference type="CDD" id="cd00200">
    <property type="entry name" value="WD40"/>
    <property type="match status" value="2"/>
</dbReference>
<dbReference type="Pfam" id="PF00656">
    <property type="entry name" value="Peptidase_C14"/>
    <property type="match status" value="1"/>
</dbReference>
<dbReference type="InterPro" id="IPR013979">
    <property type="entry name" value="TIF_beta_prop-like"/>
</dbReference>
<feature type="repeat" description="WD" evidence="3">
    <location>
        <begin position="1486"/>
        <end position="1518"/>
    </location>
</feature>
<dbReference type="PRINTS" id="PR00320">
    <property type="entry name" value="GPROTEINBRPT"/>
</dbReference>
<feature type="compositionally biased region" description="Basic and acidic residues" evidence="4">
    <location>
        <begin position="857"/>
        <end position="869"/>
    </location>
</feature>
<dbReference type="SUPFAM" id="SSF52129">
    <property type="entry name" value="Caspase-like"/>
    <property type="match status" value="1"/>
</dbReference>
<dbReference type="PANTHER" id="PTHR19848">
    <property type="entry name" value="WD40 REPEAT PROTEIN"/>
    <property type="match status" value="1"/>
</dbReference>
<feature type="domain" description="Peptidase C14 caspase" evidence="5">
    <location>
        <begin position="25"/>
        <end position="226"/>
    </location>
</feature>
<dbReference type="RefSeq" id="WP_146295858.1">
    <property type="nucleotide sequence ID" value="NZ_CP042326.1"/>
</dbReference>
<dbReference type="Pfam" id="PF08662">
    <property type="entry name" value="eIF2A"/>
    <property type="match status" value="1"/>
</dbReference>
<dbReference type="Gene3D" id="3.40.50.1460">
    <property type="match status" value="1"/>
</dbReference>
<feature type="repeat" description="WD" evidence="3">
    <location>
        <begin position="1326"/>
        <end position="1367"/>
    </location>
</feature>
<dbReference type="InterPro" id="IPR027417">
    <property type="entry name" value="P-loop_NTPase"/>
</dbReference>
<evidence type="ECO:0000259" key="5">
    <source>
        <dbReference type="Pfam" id="PF00656"/>
    </source>
</evidence>
<dbReference type="InterPro" id="IPR020472">
    <property type="entry name" value="WD40_PAC1"/>
</dbReference>
<feature type="domain" description="Translation initiation factor beta propellor-like" evidence="6">
    <location>
        <begin position="1121"/>
        <end position="1241"/>
    </location>
</feature>
<dbReference type="PROSITE" id="PS50294">
    <property type="entry name" value="WD_REPEATS_REGION"/>
    <property type="match status" value="10"/>
</dbReference>
<dbReference type="Pfam" id="PF00400">
    <property type="entry name" value="WD40"/>
    <property type="match status" value="8"/>
</dbReference>
<dbReference type="InterPro" id="IPR015943">
    <property type="entry name" value="WD40/YVTN_repeat-like_dom_sf"/>
</dbReference>
<dbReference type="InterPro" id="IPR001680">
    <property type="entry name" value="WD40_rpt"/>
</dbReference>
<keyword evidence="2" id="KW-0677">Repeat</keyword>
<feature type="repeat" description="WD" evidence="3">
    <location>
        <begin position="1119"/>
        <end position="1153"/>
    </location>
</feature>
<dbReference type="InterPro" id="IPR019775">
    <property type="entry name" value="WD40_repeat_CS"/>
</dbReference>
<dbReference type="InterPro" id="IPR011600">
    <property type="entry name" value="Pept_C14_caspase"/>
</dbReference>
<evidence type="ECO:0000259" key="7">
    <source>
        <dbReference type="Pfam" id="PF20703"/>
    </source>
</evidence>
<dbReference type="SUPFAM" id="SSF52540">
    <property type="entry name" value="P-loop containing nucleoside triphosphate hydrolases"/>
    <property type="match status" value="1"/>
</dbReference>
<sequence>MCPIGVKSSTKNDQTSQEIAKFWGLLIGVNEYQSQDLNSLNYSAADCQDLSKALEEVTQEFPQRELLTHHDYALNSPTLKVVRENLKRIASEATEKDKVVFYFSGHGVLEPDTEQAVLCLQDTNFDDLIGTGLVISEVLELLGNCAASVQFIWLDACHSGGLNWQSSLNNPTPQLIQRLQEQATYNQGFYALLSCDRAQQSWEFPEIGHGIFTYYLIRGLQGNAANENGLIEADQLYRYIYHQTLQYIDQTNQQLRLINQQKRNRGEAKIQSEYPLQTPKRIVEGVGELILGRTPQSQSSVYPRRALVIEPPPQTQTSLELGKVLRGRSQFELNYCLPNQASSLQLQQEIQTCLQLEHQEENETVLLYLRGNVEIEETGTVYFTFGEQNRISLSWLGKQLARASHAQQIIILDCGDTAYLNQCLEELKLGTDYGQCLIVASSGEEAPDRFIKAVLETLTVEQVGLSVASWIYQLKAHLATTTIPLEIWLSGGRGVIEIVPETQTGTAVNLDLGLCPYVGLRAFREEDTAYFYGREGFTQKLIAELYHRSFLAVVGASGSGKSSVVQAGVIAQLKQGKQLPGSEQWRICYFRPGEHPLNSLIQSLAEETEEQNQLEGLLYQGVEGLVCWLRACSEPMVVFVVDQFEELFTLASPVERSQFLELLLGVINYASDRAKLLITLRGDFVTYCLEFSELAALLQQASFFVSPILSEADYRNVIINPAKSVGLQVEPALVEILLQDIGTATGKLPLLEFVLEQLWQYRQQGILTLEAYQNQIGGLEGALEKKANAVYESLDAEARRCAQWIFLALTQVGEEMADTSRRISKRDLIVSKYPSTLVERTLQTLVEANLVVVDLDHPQTPEGSSKGEDNPLPASQPLSEFPLETSIEIAHEILIHHWSTLRWWLEQNRNRLQLQRQLEQAAKLWHNNDQNPDYLWQGARLAQAEEIYIKSTDELSPQVQEFIEAGIAQRDAAQRQAQRRLRRAQVAAATISILGIMATALGGFAYWQRQETLISQVQTLNASAEALFDSDQPLQALATSLEAEQQLGEITFSSQELEWETASTLQNLLHHTHARNRLSGHTETVQAVDVSPDETLMVSASWDGTIKLWEANGELITTLEEHQGEVMDVHFHPEGERFASVGLDGTVKWWDTEGTLINRITTNQALNQIRFSPNGDTMITAGEDGAIALWDDDGNQQEAFIAHEEGVNRLSFSPDGQFLVSASQQSSVVKVWDTEGNLLEELGDYEDGISDVAVSPDNESIAIATLSGEIQIKDRNGNGNIDLPKQENAIMSVGFMPNGKVVTADAEGTIKAWSLDGKQRSSEVSLTAHQGAVRDFSFFPEQNILVSASDDQTLRTWELPDSENASHEGEIYTVAFSPEDQQVATAGWDGQINLWQDQELTKTLEDHNESINSLSFSPDGNYLASGSADTTLKIWDLQNETQQTLRDHQDLVTSVDFSTENQLLASGSDDETVRIWDYRGERQEEWVAHEGGVTSVRFAPQGDYLASTGYDGKVKLWETDGTLKKTLPAQEPAVSEIAFSPDGTLLASAGWDNTIQIWSDGELLETLVGHDQGVTSLSFTPEGNILASGSSDGTVKLWNPETGDNLATLEGELPLHSINFNPQGNQLVAGGSNPHLKWWEFDLASLREKGCDRASDYLTTSDPDSSLCEG</sequence>
<dbReference type="Gene3D" id="2.130.10.10">
    <property type="entry name" value="YVTN repeat-like/Quinoprotein amine dehydrogenase"/>
    <property type="match status" value="3"/>
</dbReference>
<feature type="repeat" description="WD" evidence="3">
    <location>
        <begin position="1166"/>
        <end position="1191"/>
    </location>
</feature>
<feature type="repeat" description="WD" evidence="3">
    <location>
        <begin position="1404"/>
        <end position="1445"/>
    </location>
</feature>
<evidence type="ECO:0000256" key="4">
    <source>
        <dbReference type="SAM" id="MobiDB-lite"/>
    </source>
</evidence>
<feature type="repeat" description="WD" evidence="3">
    <location>
        <begin position="1527"/>
        <end position="1559"/>
    </location>
</feature>
<dbReference type="GO" id="GO:0006508">
    <property type="term" value="P:proteolysis"/>
    <property type="evidence" value="ECO:0007669"/>
    <property type="project" value="InterPro"/>
</dbReference>
<dbReference type="InterPro" id="IPR049052">
    <property type="entry name" value="nSTAND1"/>
</dbReference>
<organism evidence="8 9">
    <name type="scientific">Euhalothece natronophila Z-M001</name>
    <dbReference type="NCBI Taxonomy" id="522448"/>
    <lineage>
        <taxon>Bacteria</taxon>
        <taxon>Bacillati</taxon>
        <taxon>Cyanobacteriota</taxon>
        <taxon>Cyanophyceae</taxon>
        <taxon>Oscillatoriophycideae</taxon>
        <taxon>Chroococcales</taxon>
        <taxon>Halothecacae</taxon>
        <taxon>Halothece cluster</taxon>
        <taxon>Euhalothece</taxon>
    </lineage>
</organism>
<evidence type="ECO:0000256" key="3">
    <source>
        <dbReference type="PROSITE-ProRule" id="PRU00221"/>
    </source>
</evidence>
<dbReference type="SUPFAM" id="SSF50978">
    <property type="entry name" value="WD40 repeat-like"/>
    <property type="match status" value="2"/>
</dbReference>
<dbReference type="SMART" id="SM00320">
    <property type="entry name" value="WD40"/>
    <property type="match status" value="14"/>
</dbReference>
<dbReference type="GO" id="GO:0004197">
    <property type="term" value="F:cysteine-type endopeptidase activity"/>
    <property type="evidence" value="ECO:0007669"/>
    <property type="project" value="InterPro"/>
</dbReference>
<accession>A0A5B8NLK4</accession>
<dbReference type="Pfam" id="PF20703">
    <property type="entry name" value="nSTAND1"/>
    <property type="match status" value="1"/>
</dbReference>
<reference evidence="8" key="1">
    <citation type="submission" date="2019-08" db="EMBL/GenBank/DDBJ databases">
        <title>Carotenoids and Carotenoid Binding Proteins in the Halophilic Cyanobacterium Euhalothece sp. ZM00.</title>
        <authorList>
            <person name="Cho S.M."/>
            <person name="Song J.Y."/>
            <person name="Park Y.-I."/>
        </authorList>
    </citation>
    <scope>NUCLEOTIDE SEQUENCE [LARGE SCALE GENOMIC DNA]</scope>
    <source>
        <strain evidence="8">Z-M001</strain>
    </source>
</reference>
<evidence type="ECO:0000256" key="1">
    <source>
        <dbReference type="ARBA" id="ARBA00022574"/>
    </source>
</evidence>
<dbReference type="PROSITE" id="PS00678">
    <property type="entry name" value="WD_REPEATS_1"/>
    <property type="match status" value="2"/>
</dbReference>
<evidence type="ECO:0000256" key="2">
    <source>
        <dbReference type="ARBA" id="ARBA00022737"/>
    </source>
</evidence>
<keyword evidence="9" id="KW-1185">Reference proteome</keyword>
<feature type="domain" description="Novel STAND NTPase 1" evidence="7">
    <location>
        <begin position="516"/>
        <end position="932"/>
    </location>
</feature>
<dbReference type="PANTHER" id="PTHR19848:SF8">
    <property type="entry name" value="F-BOX AND WD REPEAT DOMAIN CONTAINING 7"/>
    <property type="match status" value="1"/>
</dbReference>
<evidence type="ECO:0000313" key="9">
    <source>
        <dbReference type="Proteomes" id="UP000318453"/>
    </source>
</evidence>
<evidence type="ECO:0000313" key="8">
    <source>
        <dbReference type="EMBL" id="QDZ40173.1"/>
    </source>
</evidence>
<feature type="repeat" description="WD" evidence="3">
    <location>
        <begin position="1567"/>
        <end position="1608"/>
    </location>
</feature>
<feature type="repeat" description="WD" evidence="3">
    <location>
        <begin position="1078"/>
        <end position="1110"/>
    </location>
</feature>
<feature type="repeat" description="WD" evidence="3">
    <location>
        <begin position="1445"/>
        <end position="1479"/>
    </location>
</feature>
<dbReference type="Proteomes" id="UP000318453">
    <property type="component" value="Chromosome"/>
</dbReference>
<keyword evidence="1 3" id="KW-0853">WD repeat</keyword>
<feature type="region of interest" description="Disordered" evidence="4">
    <location>
        <begin position="857"/>
        <end position="877"/>
    </location>
</feature>
<gene>
    <name evidence="8" type="ORF">FRE64_09560</name>
</gene>
<feature type="repeat" description="WD" evidence="3">
    <location>
        <begin position="1200"/>
        <end position="1235"/>
    </location>
</feature>
<dbReference type="PROSITE" id="PS50082">
    <property type="entry name" value="WD_REPEATS_2"/>
    <property type="match status" value="11"/>
</dbReference>
<proteinExistence type="predicted"/>
<dbReference type="KEGG" id="enn:FRE64_09560"/>
<dbReference type="InterPro" id="IPR029030">
    <property type="entry name" value="Caspase-like_dom_sf"/>
</dbReference>
<feature type="repeat" description="WD" evidence="3">
    <location>
        <begin position="1364"/>
        <end position="1396"/>
    </location>
</feature>
<dbReference type="OrthoDB" id="414840at2"/>
<dbReference type="EMBL" id="CP042326">
    <property type="protein sequence ID" value="QDZ40173.1"/>
    <property type="molecule type" value="Genomic_DNA"/>
</dbReference>
<protein>
    <submittedName>
        <fullName evidence="8">Uncharacterized protein</fullName>
    </submittedName>
</protein>
<dbReference type="InterPro" id="IPR036322">
    <property type="entry name" value="WD40_repeat_dom_sf"/>
</dbReference>
<name>A0A5B8NLK4_9CHRO</name>
<evidence type="ECO:0000259" key="6">
    <source>
        <dbReference type="Pfam" id="PF08662"/>
    </source>
</evidence>